<reference evidence="1 2" key="1">
    <citation type="submission" date="2017-05" db="EMBL/GenBank/DDBJ databases">
        <title>Genomic insights into alkan degradation activity of Oleiphilus messinensis.</title>
        <authorList>
            <person name="Kozyavkin S.A."/>
            <person name="Slesarev A.I."/>
            <person name="Golyshin P.N."/>
            <person name="Korzhenkov A."/>
            <person name="Golyshina O.N."/>
            <person name="Toshchakov S.V."/>
        </authorList>
    </citation>
    <scope>NUCLEOTIDE SEQUENCE [LARGE SCALE GENOMIC DNA]</scope>
    <source>
        <strain evidence="1 2">ME102</strain>
    </source>
</reference>
<dbReference type="EMBL" id="CP021425">
    <property type="protein sequence ID" value="ARU56561.1"/>
    <property type="molecule type" value="Genomic_DNA"/>
</dbReference>
<accession>A0A1Y0I7Y0</accession>
<evidence type="ECO:0000313" key="2">
    <source>
        <dbReference type="Proteomes" id="UP000196027"/>
    </source>
</evidence>
<dbReference type="InterPro" id="IPR010323">
    <property type="entry name" value="DUF924"/>
</dbReference>
<dbReference type="Gene3D" id="1.20.58.320">
    <property type="entry name" value="TPR-like"/>
    <property type="match status" value="1"/>
</dbReference>
<dbReference type="AlphaFoldDB" id="A0A1Y0I7Y0"/>
<dbReference type="InterPro" id="IPR011990">
    <property type="entry name" value="TPR-like_helical_dom_sf"/>
</dbReference>
<dbReference type="KEGG" id="ome:OLMES_2502"/>
<sequence>MVHSFSEAEVCQWWFGESSDEPDGDRLKLWFVKDKRNDYLVRRHFLSLLTLAAEHGLDHWHDTDEGCLALSVIYGQFPMRIFRGNKIQFSYEKTSRQYARRNLEKIMASNAHVYQKAIFCLPLVCSESIQDFDLGLEQLEYLAMRYSRTSWLGYIRGIGRMNARLMQQFGRLPQRNRMLGRKSLPLERAYLEGVSNQFEYIS</sequence>
<dbReference type="SUPFAM" id="SSF48452">
    <property type="entry name" value="TPR-like"/>
    <property type="match status" value="1"/>
</dbReference>
<dbReference type="Pfam" id="PF06041">
    <property type="entry name" value="DUF924"/>
    <property type="match status" value="1"/>
</dbReference>
<gene>
    <name evidence="1" type="ORF">OLMES_2502</name>
</gene>
<name>A0A1Y0I7Y0_9GAMM</name>
<keyword evidence="2" id="KW-1185">Reference proteome</keyword>
<organism evidence="1 2">
    <name type="scientific">Oleiphilus messinensis</name>
    <dbReference type="NCBI Taxonomy" id="141451"/>
    <lineage>
        <taxon>Bacteria</taxon>
        <taxon>Pseudomonadati</taxon>
        <taxon>Pseudomonadota</taxon>
        <taxon>Gammaproteobacteria</taxon>
        <taxon>Oceanospirillales</taxon>
        <taxon>Oleiphilaceae</taxon>
        <taxon>Oleiphilus</taxon>
    </lineage>
</organism>
<dbReference type="Gene3D" id="1.25.40.10">
    <property type="entry name" value="Tetratricopeptide repeat domain"/>
    <property type="match status" value="1"/>
</dbReference>
<evidence type="ECO:0000313" key="1">
    <source>
        <dbReference type="EMBL" id="ARU56561.1"/>
    </source>
</evidence>
<dbReference type="Proteomes" id="UP000196027">
    <property type="component" value="Chromosome"/>
</dbReference>
<proteinExistence type="predicted"/>
<protein>
    <submittedName>
        <fullName evidence="1">Uncharacterized protein</fullName>
    </submittedName>
</protein>